<protein>
    <recommendedName>
        <fullName evidence="1">Nucleolar 27S pre-rRNA processing Urb2/Npa2 C-terminal domain-containing protein</fullName>
    </recommendedName>
</protein>
<comment type="caution">
    <text evidence="3">The sequence shown here is derived from an EMBL/GenBank/DDBJ whole genome shotgun (WGS) entry which is preliminary data.</text>
</comment>
<reference evidence="3 4" key="1">
    <citation type="submission" date="2024-01" db="EMBL/GenBank/DDBJ databases">
        <title>A draft genome for the cacao thread blight pathogen Marasmiellus scandens.</title>
        <authorList>
            <person name="Baruah I.K."/>
            <person name="Leung J."/>
            <person name="Bukari Y."/>
            <person name="Amoako-Attah I."/>
            <person name="Meinhardt L.W."/>
            <person name="Bailey B.A."/>
            <person name="Cohen S.P."/>
        </authorList>
    </citation>
    <scope>NUCLEOTIDE SEQUENCE [LARGE SCALE GENOMIC DNA]</scope>
    <source>
        <strain evidence="3 4">GH-19</strain>
    </source>
</reference>
<evidence type="ECO:0000313" key="2">
    <source>
        <dbReference type="EMBL" id="KAK7463828.1"/>
    </source>
</evidence>
<dbReference type="InterPro" id="IPR018849">
    <property type="entry name" value="Urb2/Npa2_C"/>
</dbReference>
<dbReference type="EMBL" id="JBANRG010000006">
    <property type="protein sequence ID" value="KAK7465793.1"/>
    <property type="molecule type" value="Genomic_DNA"/>
</dbReference>
<feature type="domain" description="Nucleolar 27S pre-rRNA processing Urb2/Npa2 C-terminal" evidence="1">
    <location>
        <begin position="1138"/>
        <end position="1368"/>
    </location>
</feature>
<gene>
    <name evidence="3" type="ORF">VKT23_005765</name>
    <name evidence="2" type="ORF">VKT23_007165</name>
</gene>
<evidence type="ECO:0000313" key="4">
    <source>
        <dbReference type="Proteomes" id="UP001498398"/>
    </source>
</evidence>
<accession>A0ABR1JXF0</accession>
<proteinExistence type="predicted"/>
<keyword evidence="4" id="KW-1185">Reference proteome</keyword>
<organism evidence="3 4">
    <name type="scientific">Marasmiellus scandens</name>
    <dbReference type="NCBI Taxonomy" id="2682957"/>
    <lineage>
        <taxon>Eukaryota</taxon>
        <taxon>Fungi</taxon>
        <taxon>Dikarya</taxon>
        <taxon>Basidiomycota</taxon>
        <taxon>Agaricomycotina</taxon>
        <taxon>Agaricomycetes</taxon>
        <taxon>Agaricomycetidae</taxon>
        <taxon>Agaricales</taxon>
        <taxon>Marasmiineae</taxon>
        <taxon>Omphalotaceae</taxon>
        <taxon>Marasmiellus</taxon>
    </lineage>
</organism>
<dbReference type="EMBL" id="JBANRG010000009">
    <property type="protein sequence ID" value="KAK7463828.1"/>
    <property type="molecule type" value="Genomic_DNA"/>
</dbReference>
<evidence type="ECO:0000259" key="1">
    <source>
        <dbReference type="Pfam" id="PF10441"/>
    </source>
</evidence>
<evidence type="ECO:0000313" key="3">
    <source>
        <dbReference type="EMBL" id="KAK7465793.1"/>
    </source>
</evidence>
<sequence>MFQTTQDFVRALKSSSDPPAPDGPTKIEIARASWDDSSLYAPRKGEVIADWILGVFLKEKDRNEKSTFLDNRYWTLLQDVISPPPASAWLPSLLSRIPLPSIIVAFFYSLDKVVSDVRLQLLERVRLCLAVLWPLSVQKTTAETLLECAGAFLHFIMDYSQELDEHLTHIGVFIFTSLRRSLATSSSKKKAFSTFIKSILPDWMKCCTAISSTPTYRNIYQVIYASGVECLFNLEILRDPKLEESLFDALGHVGSDVSIDFLPHLYLSHVESLRKNRGVLLAQDSKNLLDSLHEYRSSAMRIFESYNAILLEDKSPTHSAQIWRTRSSLLDLIDQQRLFNSQQSETVFKTIIHAILFELASDQKEIIQILFECLVSLVQIDYRLIEEVLPDIISRLLFVPHSVSSAFAFLELLLHYHTKTRTLDTYIERLLVVCSALDSLPEAHEIFPDHLSGNALLHPSHLDKLSKAIRDFLPSTQTSAVVQFSIAKLEEIQNDAEIPLGKGKTNSSSVRRPRSQAMRMYAASAVVGVVLSSFSLQSVTEQAGQQLTTILKEFESAFLAPTLLRRMNSASMESTCAEEATTVSLFRLQYAVHLQRSKFTDNSLGNQVLIDAVRRCLSDENVNIHSDIGLEMLRICLAVAVDDVHPVAVFDRILKSLEDVPHQKVFPLLHMLLHRWLAVFDSQASEQHLQKLVIILTTINGHENSPYPLRMLVLQLFCMAEFWELPRLRAALLSFVDDVSAVLDRTELQQSNLEILPSETLNIISIFKLLLITPSEYLSRSLKVALVRRAGVLDNLIVSASSENHLDVDLSSTLYIIRGFVSRVLKPLDPTDSLFRDAYQHLKHLQKQTNFPISPQCEHATITLAELYIRALLKQAERDHGAKFIQSFLSSSQTPSSPSRIMLQCFNLTVGILQKEYSPTQFSEDIRSVLFDLANQQKDLLVPKITLIIDTHSAEILTDPILFVTWNHVQSLRRWLDIKDTPMFGRRLITLLSRISPNSNSHWQQISTSAFDILLGDFHLTCDGARTGYLDIVVAAYVLLYKQVESHVDNSFDGSISTFYNDLPLEDFAHVVSLICDALSESDECSERIVPLVHLATLLIRNPPQNSSQPVQTMTLACANIFNDRYMFTSGPLPVRLSALEFIVTRCRDRPTTLRLLEVSNIWALITKITAGSVVHDQKTSTETFHNIVSIASSLIRLRRDLVVLTIPHLGIVLRRLISIIKSPRTNLGARQNAIVSKDLPVWVNASQPFGIEEGKALARLLESLATKTIPKTHASFLAQAQKAEPLAKPFSKHASYVLKAYVEVVNDSLCTLPIRIRKELQPGIYALCGMMTDHARDALMASMTESGEKLTLKQLWQDYEKQKYTGKG</sequence>
<dbReference type="Proteomes" id="UP001498398">
    <property type="component" value="Unassembled WGS sequence"/>
</dbReference>
<name>A0ABR1JXF0_9AGAR</name>
<dbReference type="Pfam" id="PF10441">
    <property type="entry name" value="Urb2"/>
    <property type="match status" value="1"/>
</dbReference>